<dbReference type="Gene3D" id="3.40.710.10">
    <property type="entry name" value="DD-peptidase/beta-lactamase superfamily"/>
    <property type="match status" value="1"/>
</dbReference>
<evidence type="ECO:0000313" key="7">
    <source>
        <dbReference type="EMBL" id="QAT17273.1"/>
    </source>
</evidence>
<reference evidence="7 8" key="1">
    <citation type="submission" date="2017-01" db="EMBL/GenBank/DDBJ databases">
        <title>First insights into the biology of 'candidatus Vampirococcus archaeovorus'.</title>
        <authorList>
            <person name="Kizina J."/>
            <person name="Jordan S."/>
            <person name="Stueber K."/>
            <person name="Reinhardt R."/>
            <person name="Harder J."/>
        </authorList>
    </citation>
    <scope>NUCLEOTIDE SEQUENCE [LARGE SCALE GENOMIC DNA]</scope>
    <source>
        <strain evidence="7 8">LiM</strain>
    </source>
</reference>
<evidence type="ECO:0000256" key="2">
    <source>
        <dbReference type="ARBA" id="ARBA00022645"/>
    </source>
</evidence>
<evidence type="ECO:0000256" key="3">
    <source>
        <dbReference type="ARBA" id="ARBA00023136"/>
    </source>
</evidence>
<keyword evidence="8" id="KW-1185">Reference proteome</keyword>
<keyword evidence="7" id="KW-0131">Cell cycle</keyword>
<feature type="domain" description="Penicillin-binding protein transpeptidase" evidence="5">
    <location>
        <begin position="241"/>
        <end position="546"/>
    </location>
</feature>
<keyword evidence="4" id="KW-0812">Transmembrane</keyword>
<evidence type="ECO:0000256" key="1">
    <source>
        <dbReference type="ARBA" id="ARBA00004370"/>
    </source>
</evidence>
<dbReference type="Gene3D" id="3.30.450.330">
    <property type="match status" value="1"/>
</dbReference>
<dbReference type="SUPFAM" id="SSF56601">
    <property type="entry name" value="beta-lactamase/transpeptidase-like"/>
    <property type="match status" value="1"/>
</dbReference>
<dbReference type="GO" id="GO:0051301">
    <property type="term" value="P:cell division"/>
    <property type="evidence" value="ECO:0007669"/>
    <property type="project" value="UniProtKB-KW"/>
</dbReference>
<dbReference type="GO" id="GO:0004180">
    <property type="term" value="F:carboxypeptidase activity"/>
    <property type="evidence" value="ECO:0007669"/>
    <property type="project" value="UniProtKB-KW"/>
</dbReference>
<dbReference type="Proteomes" id="UP000287243">
    <property type="component" value="Chromosome"/>
</dbReference>
<dbReference type="AlphaFoldDB" id="A0A410P573"/>
<dbReference type="Gene3D" id="3.90.1310.10">
    <property type="entry name" value="Penicillin-binding protein 2a (Domain 2)"/>
    <property type="match status" value="1"/>
</dbReference>
<keyword evidence="2" id="KW-0378">Hydrolase</keyword>
<dbReference type="Pfam" id="PF00905">
    <property type="entry name" value="Transpeptidase"/>
    <property type="match status" value="1"/>
</dbReference>
<dbReference type="Pfam" id="PF03717">
    <property type="entry name" value="PBP_dimer"/>
    <property type="match status" value="1"/>
</dbReference>
<dbReference type="InterPro" id="IPR001460">
    <property type="entry name" value="PCN-bd_Tpept"/>
</dbReference>
<evidence type="ECO:0000259" key="6">
    <source>
        <dbReference type="Pfam" id="PF03717"/>
    </source>
</evidence>
<keyword evidence="3 4" id="KW-0472">Membrane</keyword>
<evidence type="ECO:0000313" key="8">
    <source>
        <dbReference type="Proteomes" id="UP000287243"/>
    </source>
</evidence>
<dbReference type="InterPro" id="IPR050515">
    <property type="entry name" value="Beta-lactam/transpept"/>
</dbReference>
<keyword evidence="2" id="KW-0121">Carboxypeptidase</keyword>
<keyword evidence="2" id="KW-0645">Protease</keyword>
<sequence length="570" mass="63180">MFLKIKSSRIALVFVVFLGLLVFFLIQLISIHLFRSAFLLKLAAKQQTYYVELEPKRGDIFDRNMRPMAVNVATFSLYGVPPQVKDKARTARMLHEALGLDEGFVLERLNRPKQFVWIARKLDWQVMEKVRALDIDGLHFLKESKRSYPHAKMASQVIGFAGLDNQGLDGLEMKFDSYLKGTPGWTFVLRDARQRDLTIADALQPPADGYSLVLTIDEVVQYIAEREVDKIFQKYRAKGAMAVVLDVKTGEILALVNRPAYDLNAPSSYPVEARRDRAVTDYFEPGSVFKIVTASAALDEGRFTEEDRIFCENGEYRVANHTLHDVHPYGSLAFREVIAQSSNIGTTKIAQKIGPAAVYKYAKNFGFGATTASGLPGEVGGVLKPVSVWSKTSIGAVPIGQEVCVTAIQLAAAIAAIANDGRYMRPYVVQAIVDRHGEVIKEYGPEEARQVISPETSKRMRQILASVVEAGTGKMAQSKLYRFAGKTGTAQKVEANGTYSHSKFVASFIGFAPVDDPQIAVAVIVDEPRPYYYGGVVSAPAFKMIAEDVLKYRQMTQEDKIISSMDKSDA</sequence>
<feature type="transmembrane region" description="Helical" evidence="4">
    <location>
        <begin position="12"/>
        <end position="34"/>
    </location>
</feature>
<dbReference type="SUPFAM" id="SSF56519">
    <property type="entry name" value="Penicillin binding protein dimerisation domain"/>
    <property type="match status" value="1"/>
</dbReference>
<evidence type="ECO:0000256" key="4">
    <source>
        <dbReference type="SAM" id="Phobius"/>
    </source>
</evidence>
<proteinExistence type="predicted"/>
<dbReference type="InterPro" id="IPR012338">
    <property type="entry name" value="Beta-lactam/transpept-like"/>
</dbReference>
<organism evidence="7 8">
    <name type="scientific">Velamenicoccus archaeovorus</name>
    <dbReference type="NCBI Taxonomy" id="1930593"/>
    <lineage>
        <taxon>Bacteria</taxon>
        <taxon>Pseudomonadati</taxon>
        <taxon>Candidatus Omnitrophota</taxon>
        <taxon>Candidatus Velamenicoccus</taxon>
    </lineage>
</organism>
<name>A0A410P573_VELA1</name>
<dbReference type="PANTHER" id="PTHR30627:SF1">
    <property type="entry name" value="PEPTIDOGLYCAN D,D-TRANSPEPTIDASE FTSI"/>
    <property type="match status" value="1"/>
</dbReference>
<keyword evidence="4" id="KW-1133">Transmembrane helix</keyword>
<dbReference type="OrthoDB" id="9804124at2"/>
<feature type="domain" description="Penicillin-binding protein dimerisation" evidence="6">
    <location>
        <begin position="53"/>
        <end position="195"/>
    </location>
</feature>
<comment type="subcellular location">
    <subcellularLocation>
        <location evidence="1">Membrane</location>
    </subcellularLocation>
</comment>
<protein>
    <submittedName>
        <fullName evidence="7">Cell division protein FtsI [Peptidoglycan synthetase]</fullName>
    </submittedName>
</protein>
<dbReference type="InterPro" id="IPR005311">
    <property type="entry name" value="PBP_dimer"/>
</dbReference>
<dbReference type="GO" id="GO:0071555">
    <property type="term" value="P:cell wall organization"/>
    <property type="evidence" value="ECO:0007669"/>
    <property type="project" value="TreeGrafter"/>
</dbReference>
<evidence type="ECO:0000259" key="5">
    <source>
        <dbReference type="Pfam" id="PF00905"/>
    </source>
</evidence>
<dbReference type="RefSeq" id="WP_128700061.1">
    <property type="nucleotide sequence ID" value="NZ_CP019384.1"/>
</dbReference>
<keyword evidence="7" id="KW-0132">Cell division</keyword>
<dbReference type="KEGG" id="vai:BU251_05780"/>
<accession>A0A410P573</accession>
<dbReference type="GO" id="GO:0008658">
    <property type="term" value="F:penicillin binding"/>
    <property type="evidence" value="ECO:0007669"/>
    <property type="project" value="InterPro"/>
</dbReference>
<gene>
    <name evidence="7" type="ORF">BU251_05780</name>
</gene>
<dbReference type="PANTHER" id="PTHR30627">
    <property type="entry name" value="PEPTIDOGLYCAN D,D-TRANSPEPTIDASE"/>
    <property type="match status" value="1"/>
</dbReference>
<dbReference type="GO" id="GO:0005886">
    <property type="term" value="C:plasma membrane"/>
    <property type="evidence" value="ECO:0007669"/>
    <property type="project" value="TreeGrafter"/>
</dbReference>
<dbReference type="InterPro" id="IPR036138">
    <property type="entry name" value="PBP_dimer_sf"/>
</dbReference>
<dbReference type="EMBL" id="CP019384">
    <property type="protein sequence ID" value="QAT17273.1"/>
    <property type="molecule type" value="Genomic_DNA"/>
</dbReference>